<dbReference type="EMBL" id="JBHSMD010000001">
    <property type="protein sequence ID" value="MFC5491847.1"/>
    <property type="molecule type" value="Genomic_DNA"/>
</dbReference>
<dbReference type="InterPro" id="IPR001451">
    <property type="entry name" value="Hexapep"/>
</dbReference>
<protein>
    <submittedName>
        <fullName evidence="3">DapH/DapD/GlmU-related protein</fullName>
    </submittedName>
</protein>
<dbReference type="PANTHER" id="PTHR23416:SF23">
    <property type="entry name" value="ACETYLTRANSFERASE C18B11.09C-RELATED"/>
    <property type="match status" value="1"/>
</dbReference>
<dbReference type="Proteomes" id="UP001595956">
    <property type="component" value="Unassembled WGS sequence"/>
</dbReference>
<keyword evidence="4" id="KW-1185">Reference proteome</keyword>
<dbReference type="InterPro" id="IPR051159">
    <property type="entry name" value="Hexapeptide_acetyltransf"/>
</dbReference>
<evidence type="ECO:0000256" key="1">
    <source>
        <dbReference type="ARBA" id="ARBA00007274"/>
    </source>
</evidence>
<accession>A0ABW0MVY2</accession>
<evidence type="ECO:0000313" key="4">
    <source>
        <dbReference type="Proteomes" id="UP001595956"/>
    </source>
</evidence>
<dbReference type="RefSeq" id="WP_345181351.1">
    <property type="nucleotide sequence ID" value="NZ_BAABFQ010000008.1"/>
</dbReference>
<dbReference type="Gene3D" id="2.160.10.10">
    <property type="entry name" value="Hexapeptide repeat proteins"/>
    <property type="match status" value="1"/>
</dbReference>
<evidence type="ECO:0000313" key="3">
    <source>
        <dbReference type="EMBL" id="MFC5491847.1"/>
    </source>
</evidence>
<name>A0ABW0MVY2_9ACTN</name>
<evidence type="ECO:0000256" key="2">
    <source>
        <dbReference type="ARBA" id="ARBA00022679"/>
    </source>
</evidence>
<dbReference type="Pfam" id="PF00132">
    <property type="entry name" value="Hexapep"/>
    <property type="match status" value="1"/>
</dbReference>
<gene>
    <name evidence="3" type="ORF">ACFPKY_01970</name>
</gene>
<dbReference type="PANTHER" id="PTHR23416">
    <property type="entry name" value="SIALIC ACID SYNTHASE-RELATED"/>
    <property type="match status" value="1"/>
</dbReference>
<organism evidence="3 4">
    <name type="scientific">Nocardioides caricicola</name>
    <dbReference type="NCBI Taxonomy" id="634770"/>
    <lineage>
        <taxon>Bacteria</taxon>
        <taxon>Bacillati</taxon>
        <taxon>Actinomycetota</taxon>
        <taxon>Actinomycetes</taxon>
        <taxon>Propionibacteriales</taxon>
        <taxon>Nocardioidaceae</taxon>
        <taxon>Nocardioides</taxon>
    </lineage>
</organism>
<comment type="similarity">
    <text evidence="1">Belongs to the transferase hexapeptide repeat family.</text>
</comment>
<dbReference type="SUPFAM" id="SSF51161">
    <property type="entry name" value="Trimeric LpxA-like enzymes"/>
    <property type="match status" value="1"/>
</dbReference>
<dbReference type="InterPro" id="IPR011004">
    <property type="entry name" value="Trimer_LpxA-like_sf"/>
</dbReference>
<proteinExistence type="inferred from homology"/>
<keyword evidence="2" id="KW-0808">Transferase</keyword>
<sequence>MGVLARVRDRVMAARNPEKFVRSLGVELRGTVRFYGVNRGMFGSEPWLISFGDNVYVTANCQFVTHDGGTLILRKDHPTLEWTAPIYIGDDVYFGIRSIVLPGVTIGNRVIVGAGSVVTKDVPDNSVVGGVPARLICTVDDYLERLQPKSLGIGHLSALEKEQRLREIYRGWSGDHSGSGVQD</sequence>
<comment type="caution">
    <text evidence="3">The sequence shown here is derived from an EMBL/GenBank/DDBJ whole genome shotgun (WGS) entry which is preliminary data.</text>
</comment>
<reference evidence="4" key="1">
    <citation type="journal article" date="2019" name="Int. J. Syst. Evol. Microbiol.">
        <title>The Global Catalogue of Microorganisms (GCM) 10K type strain sequencing project: providing services to taxonomists for standard genome sequencing and annotation.</title>
        <authorList>
            <consortium name="The Broad Institute Genomics Platform"/>
            <consortium name="The Broad Institute Genome Sequencing Center for Infectious Disease"/>
            <person name="Wu L."/>
            <person name="Ma J."/>
        </authorList>
    </citation>
    <scope>NUCLEOTIDE SEQUENCE [LARGE SCALE GENOMIC DNA]</scope>
    <source>
        <strain evidence="4">KACC 13778</strain>
    </source>
</reference>